<dbReference type="AlphaFoldDB" id="A0A1C4TYE3"/>
<name>A0A1C4TYE3_9ACTN</name>
<evidence type="ECO:0000313" key="2">
    <source>
        <dbReference type="Proteomes" id="UP000199629"/>
    </source>
</evidence>
<protein>
    <submittedName>
        <fullName evidence="1">Uncharacterized protein</fullName>
    </submittedName>
</protein>
<sequence>MLRGMTGAVRKLSISVPPDVAERLEREPNASAFLVHAARALMRREALDAELAHQGVTVTEEGVARARAARAAVDVAWPAERYQAIRERARQAATDGEDLAARGTAA</sequence>
<accession>A0A1C4TYE3</accession>
<organism evidence="1 2">
    <name type="scientific">Micromonospora chaiyaphumensis</name>
    <dbReference type="NCBI Taxonomy" id="307119"/>
    <lineage>
        <taxon>Bacteria</taxon>
        <taxon>Bacillati</taxon>
        <taxon>Actinomycetota</taxon>
        <taxon>Actinomycetes</taxon>
        <taxon>Micromonosporales</taxon>
        <taxon>Micromonosporaceae</taxon>
        <taxon>Micromonospora</taxon>
    </lineage>
</organism>
<reference evidence="2" key="1">
    <citation type="submission" date="2016-06" db="EMBL/GenBank/DDBJ databases">
        <authorList>
            <person name="Varghese N."/>
            <person name="Submissions Spin"/>
        </authorList>
    </citation>
    <scope>NUCLEOTIDE SEQUENCE [LARGE SCALE GENOMIC DNA]</scope>
    <source>
        <strain evidence="2">DSM 45246</strain>
    </source>
</reference>
<gene>
    <name evidence="1" type="ORF">GA0070214_101127</name>
</gene>
<proteinExistence type="predicted"/>
<dbReference type="Proteomes" id="UP000199629">
    <property type="component" value="Unassembled WGS sequence"/>
</dbReference>
<dbReference type="EMBL" id="FMCS01000001">
    <property type="protein sequence ID" value="SCE64409.1"/>
    <property type="molecule type" value="Genomic_DNA"/>
</dbReference>
<keyword evidence="2" id="KW-1185">Reference proteome</keyword>
<evidence type="ECO:0000313" key="1">
    <source>
        <dbReference type="EMBL" id="SCE64409.1"/>
    </source>
</evidence>